<comment type="caution">
    <text evidence="1">The sequence shown here is derived from an EMBL/GenBank/DDBJ whole genome shotgun (WGS) entry which is preliminary data.</text>
</comment>
<evidence type="ECO:0000313" key="2">
    <source>
        <dbReference type="Proteomes" id="UP000222542"/>
    </source>
</evidence>
<proteinExistence type="predicted"/>
<dbReference type="EMBL" id="AYRZ02000004">
    <property type="protein sequence ID" value="PHT83925.1"/>
    <property type="molecule type" value="Genomic_DNA"/>
</dbReference>
<dbReference type="PANTHER" id="PTHR21596:SF83">
    <property type="entry name" value="FACTOR OF DNA METHYLATION 4-LIKE"/>
    <property type="match status" value="1"/>
</dbReference>
<dbReference type="AlphaFoldDB" id="A0A2G2ZPP5"/>
<dbReference type="Gramene" id="PHT83925">
    <property type="protein sequence ID" value="PHT83925"/>
    <property type="gene ID" value="T459_12368"/>
</dbReference>
<sequence length="137" mass="15515">MSMSSEEQIDISESEMEEYTDTWYQKLKEGYGKENISGKGVSKASSRKVNDEGKHLGLTRYLNNDLLRKDSVTMSDEMEIELQPIYHGNDVAEKYAFPWIEIVANLPIEWKDGCYVGKSGSGLRDGVNVRIDVVVTE</sequence>
<evidence type="ECO:0000313" key="1">
    <source>
        <dbReference type="EMBL" id="PHT83925.1"/>
    </source>
</evidence>
<dbReference type="GO" id="GO:0080188">
    <property type="term" value="P:gene silencing by siRNA-directed DNA methylation"/>
    <property type="evidence" value="ECO:0007669"/>
    <property type="project" value="InterPro"/>
</dbReference>
<dbReference type="PANTHER" id="PTHR21596">
    <property type="entry name" value="RIBONUCLEASE P SUBUNIT P38"/>
    <property type="match status" value="1"/>
</dbReference>
<gene>
    <name evidence="1" type="ORF">T459_12368</name>
</gene>
<dbReference type="InterPro" id="IPR045177">
    <property type="entry name" value="FDM1-5/IDN2"/>
</dbReference>
<name>A0A2G2ZPP5_CAPAN</name>
<reference evidence="1 2" key="1">
    <citation type="journal article" date="2014" name="Nat. Genet.">
        <title>Genome sequence of the hot pepper provides insights into the evolution of pungency in Capsicum species.</title>
        <authorList>
            <person name="Kim S."/>
            <person name="Park M."/>
            <person name="Yeom S.I."/>
            <person name="Kim Y.M."/>
            <person name="Lee J.M."/>
            <person name="Lee H.A."/>
            <person name="Seo E."/>
            <person name="Choi J."/>
            <person name="Cheong K."/>
            <person name="Kim K.T."/>
            <person name="Jung K."/>
            <person name="Lee G.W."/>
            <person name="Oh S.K."/>
            <person name="Bae C."/>
            <person name="Kim S.B."/>
            <person name="Lee H.Y."/>
            <person name="Kim S.Y."/>
            <person name="Kim M.S."/>
            <person name="Kang B.C."/>
            <person name="Jo Y.D."/>
            <person name="Yang H.B."/>
            <person name="Jeong H.J."/>
            <person name="Kang W.H."/>
            <person name="Kwon J.K."/>
            <person name="Shin C."/>
            <person name="Lim J.Y."/>
            <person name="Park J.H."/>
            <person name="Huh J.H."/>
            <person name="Kim J.S."/>
            <person name="Kim B.D."/>
            <person name="Cohen O."/>
            <person name="Paran I."/>
            <person name="Suh M.C."/>
            <person name="Lee S.B."/>
            <person name="Kim Y.K."/>
            <person name="Shin Y."/>
            <person name="Noh S.J."/>
            <person name="Park J."/>
            <person name="Seo Y.S."/>
            <person name="Kwon S.Y."/>
            <person name="Kim H.A."/>
            <person name="Park J.M."/>
            <person name="Kim H.J."/>
            <person name="Choi S.B."/>
            <person name="Bosland P.W."/>
            <person name="Reeves G."/>
            <person name="Jo S.H."/>
            <person name="Lee B.W."/>
            <person name="Cho H.T."/>
            <person name="Choi H.S."/>
            <person name="Lee M.S."/>
            <person name="Yu Y."/>
            <person name="Do Choi Y."/>
            <person name="Park B.S."/>
            <person name="van Deynze A."/>
            <person name="Ashrafi H."/>
            <person name="Hill T."/>
            <person name="Kim W.T."/>
            <person name="Pai H.S."/>
            <person name="Ahn H.K."/>
            <person name="Yeam I."/>
            <person name="Giovannoni J.J."/>
            <person name="Rose J.K."/>
            <person name="Sorensen I."/>
            <person name="Lee S.J."/>
            <person name="Kim R.W."/>
            <person name="Choi I.Y."/>
            <person name="Choi B.S."/>
            <person name="Lim J.S."/>
            <person name="Lee Y.H."/>
            <person name="Choi D."/>
        </authorList>
    </citation>
    <scope>NUCLEOTIDE SEQUENCE [LARGE SCALE GENOMIC DNA]</scope>
    <source>
        <strain evidence="2">cv. CM334</strain>
    </source>
</reference>
<dbReference type="STRING" id="4072.A0A2G2ZPP5"/>
<organism evidence="1 2">
    <name type="scientific">Capsicum annuum</name>
    <name type="common">Capsicum pepper</name>
    <dbReference type="NCBI Taxonomy" id="4072"/>
    <lineage>
        <taxon>Eukaryota</taxon>
        <taxon>Viridiplantae</taxon>
        <taxon>Streptophyta</taxon>
        <taxon>Embryophyta</taxon>
        <taxon>Tracheophyta</taxon>
        <taxon>Spermatophyta</taxon>
        <taxon>Magnoliopsida</taxon>
        <taxon>eudicotyledons</taxon>
        <taxon>Gunneridae</taxon>
        <taxon>Pentapetalae</taxon>
        <taxon>asterids</taxon>
        <taxon>lamiids</taxon>
        <taxon>Solanales</taxon>
        <taxon>Solanaceae</taxon>
        <taxon>Solanoideae</taxon>
        <taxon>Capsiceae</taxon>
        <taxon>Capsicum</taxon>
    </lineage>
</organism>
<keyword evidence="2" id="KW-1185">Reference proteome</keyword>
<accession>A0A2G2ZPP5</accession>
<protein>
    <submittedName>
        <fullName evidence="1">Uncharacterized protein</fullName>
    </submittedName>
</protein>
<reference evidence="1 2" key="2">
    <citation type="journal article" date="2017" name="Genome Biol.">
        <title>New reference genome sequences of hot pepper reveal the massive evolution of plant disease-resistance genes by retroduplication.</title>
        <authorList>
            <person name="Kim S."/>
            <person name="Park J."/>
            <person name="Yeom S.I."/>
            <person name="Kim Y.M."/>
            <person name="Seo E."/>
            <person name="Kim K.T."/>
            <person name="Kim M.S."/>
            <person name="Lee J.M."/>
            <person name="Cheong K."/>
            <person name="Shin H.S."/>
            <person name="Kim S.B."/>
            <person name="Han K."/>
            <person name="Lee J."/>
            <person name="Park M."/>
            <person name="Lee H.A."/>
            <person name="Lee H.Y."/>
            <person name="Lee Y."/>
            <person name="Oh S."/>
            <person name="Lee J.H."/>
            <person name="Choi E."/>
            <person name="Choi E."/>
            <person name="Lee S.E."/>
            <person name="Jeon J."/>
            <person name="Kim H."/>
            <person name="Choi G."/>
            <person name="Song H."/>
            <person name="Lee J."/>
            <person name="Lee S.C."/>
            <person name="Kwon J.K."/>
            <person name="Lee H.Y."/>
            <person name="Koo N."/>
            <person name="Hong Y."/>
            <person name="Kim R.W."/>
            <person name="Kang W.H."/>
            <person name="Huh J.H."/>
            <person name="Kang B.C."/>
            <person name="Yang T.J."/>
            <person name="Lee Y.H."/>
            <person name="Bennetzen J.L."/>
            <person name="Choi D."/>
        </authorList>
    </citation>
    <scope>NUCLEOTIDE SEQUENCE [LARGE SCALE GENOMIC DNA]</scope>
    <source>
        <strain evidence="2">cv. CM334</strain>
    </source>
</reference>
<dbReference type="Proteomes" id="UP000222542">
    <property type="component" value="Unassembled WGS sequence"/>
</dbReference>
<dbReference type="SMR" id="A0A2G2ZPP5"/>